<dbReference type="GeneID" id="93743247"/>
<dbReference type="GO" id="GO:0003677">
    <property type="term" value="F:DNA binding"/>
    <property type="evidence" value="ECO:0007669"/>
    <property type="project" value="InterPro"/>
</dbReference>
<organism evidence="3 4">
    <name type="scientific">Stenotrophomonas maltophilia</name>
    <name type="common">Pseudomonas maltophilia</name>
    <name type="synonym">Xanthomonas maltophilia</name>
    <dbReference type="NCBI Taxonomy" id="40324"/>
    <lineage>
        <taxon>Bacteria</taxon>
        <taxon>Pseudomonadati</taxon>
        <taxon>Pseudomonadota</taxon>
        <taxon>Gammaproteobacteria</taxon>
        <taxon>Lysobacterales</taxon>
        <taxon>Lysobacteraceae</taxon>
        <taxon>Stenotrophomonas</taxon>
        <taxon>Stenotrophomonas maltophilia group</taxon>
    </lineage>
</organism>
<evidence type="ECO:0000313" key="2">
    <source>
        <dbReference type="EMBL" id="EKZ1925720.1"/>
    </source>
</evidence>
<dbReference type="Gene3D" id="1.10.443.10">
    <property type="entry name" value="Intergrase catalytic core"/>
    <property type="match status" value="1"/>
</dbReference>
<dbReference type="Proteomes" id="UP000634179">
    <property type="component" value="Unassembled WGS sequence"/>
</dbReference>
<dbReference type="EMBL" id="ABLTIR010000008">
    <property type="protein sequence ID" value="EKZ1925720.1"/>
    <property type="molecule type" value="Genomic_DNA"/>
</dbReference>
<dbReference type="SUPFAM" id="SSF56349">
    <property type="entry name" value="DNA breaking-rejoining enzymes"/>
    <property type="match status" value="1"/>
</dbReference>
<dbReference type="GO" id="GO:0015074">
    <property type="term" value="P:DNA integration"/>
    <property type="evidence" value="ECO:0007669"/>
    <property type="project" value="InterPro"/>
</dbReference>
<dbReference type="InterPro" id="IPR013762">
    <property type="entry name" value="Integrase-like_cat_sf"/>
</dbReference>
<evidence type="ECO:0000313" key="4">
    <source>
        <dbReference type="Proteomes" id="UP000634179"/>
    </source>
</evidence>
<dbReference type="GO" id="GO:0006310">
    <property type="term" value="P:DNA recombination"/>
    <property type="evidence" value="ECO:0007669"/>
    <property type="project" value="UniProtKB-KW"/>
</dbReference>
<accession>A0A8I0XWK0</accession>
<name>A0A8I0XWK0_STEMA</name>
<keyword evidence="1" id="KW-0233">DNA recombination</keyword>
<gene>
    <name evidence="3" type="ORF">I5V89_13625</name>
    <name evidence="2" type="ORF">REH87_000691</name>
</gene>
<dbReference type="AlphaFoldDB" id="A0A8I0XWK0"/>
<dbReference type="CDD" id="cd00397">
    <property type="entry name" value="DNA_BRE_C"/>
    <property type="match status" value="1"/>
</dbReference>
<dbReference type="InterPro" id="IPR011010">
    <property type="entry name" value="DNA_brk_join_enz"/>
</dbReference>
<dbReference type="OrthoDB" id="6910240at2"/>
<protein>
    <submittedName>
        <fullName evidence="3">Site-specific integrase</fullName>
    </submittedName>
</protein>
<sequence>MQVVMPPEGAFAHAPKLQHVPILIGDDGSYPIEANRYLDERSNGEWQLPRDRSKAKAESELFYGPIPTLRSRRNMAARLSIFLEWCIDQATDWREISYNENILHQYQPALLSGDGSPSGRQLDPATVNLYVNEACLFLTWASERGYRLPMQIPVRKVAYTYISPTSSQSGTLRSKTVRIGSLTAPEAPIILPPDREVEMWLKSISVRAPVKILIFELIIRSGLRISEANQLRVTCFPAKRTSERTNWQPDWILAGEVPLVLKYGTKGGKVSPGSDLGTRWRTVFVPLDLAERIWHYISVIRPTQLTRYHIGDRKHTKRTDRLWLGEGVNRPVSNEMLRRIWTSDRHCPKGWHPHTGRHHFAVEKICALTRAQLALAGNSELSGADFGWLHGLMAGQVKMLLSPLMGHVDERTTMQYLRAAVAKIGRDRGHPAIRWNAIIDEALT</sequence>
<proteinExistence type="predicted"/>
<evidence type="ECO:0000256" key="1">
    <source>
        <dbReference type="ARBA" id="ARBA00023172"/>
    </source>
</evidence>
<comment type="caution">
    <text evidence="3">The sequence shown here is derived from an EMBL/GenBank/DDBJ whole genome shotgun (WGS) entry which is preliminary data.</text>
</comment>
<reference evidence="3" key="1">
    <citation type="submission" date="2020-11" db="EMBL/GenBank/DDBJ databases">
        <title>Enhanced detection system for hospital associated transmission using whole genome sequencing surveillance.</title>
        <authorList>
            <person name="Harrison L.H."/>
            <person name="Van Tyne D."/>
            <person name="Marsh J.W."/>
            <person name="Griffith M.P."/>
            <person name="Snyder D.J."/>
            <person name="Cooper V.S."/>
            <person name="Mustapha M."/>
        </authorList>
    </citation>
    <scope>NUCLEOTIDE SEQUENCE</scope>
    <source>
        <strain evidence="3">STEN00053</strain>
    </source>
</reference>
<evidence type="ECO:0000313" key="3">
    <source>
        <dbReference type="EMBL" id="MBH1790912.1"/>
    </source>
</evidence>
<dbReference type="EMBL" id="JADUOV010000009">
    <property type="protein sequence ID" value="MBH1790912.1"/>
    <property type="molecule type" value="Genomic_DNA"/>
</dbReference>
<dbReference type="RefSeq" id="WP_125899101.1">
    <property type="nucleotide sequence ID" value="NZ_CBCPIZ010000008.1"/>
</dbReference>
<dbReference type="Proteomes" id="UP001225498">
    <property type="component" value="Unassembled WGS sequence"/>
</dbReference>
<reference evidence="2" key="2">
    <citation type="submission" date="2023-08" db="EMBL/GenBank/DDBJ databases">
        <authorList>
            <consortium name="Clinical and Environmental Microbiology Branch: Whole genome sequencing antimicrobial resistance pathogens in the healthcare setting"/>
        </authorList>
    </citation>
    <scope>NUCLEOTIDE SEQUENCE</scope>
    <source>
        <strain evidence="2">2023CJ-00293</strain>
    </source>
</reference>